<evidence type="ECO:0000256" key="2">
    <source>
        <dbReference type="ARBA" id="ARBA00005124"/>
    </source>
</evidence>
<dbReference type="Gene3D" id="3.30.390.50">
    <property type="entry name" value="CO dehydrogenase flavoprotein, C-terminal domain"/>
    <property type="match status" value="1"/>
</dbReference>
<dbReference type="Pfam" id="PF10437">
    <property type="entry name" value="Lip_prot_lig_C"/>
    <property type="match status" value="1"/>
</dbReference>
<evidence type="ECO:0000256" key="1">
    <source>
        <dbReference type="ARBA" id="ARBA00005085"/>
    </source>
</evidence>
<dbReference type="VEuPathDB" id="ToxoDB:cyc_05497"/>
<dbReference type="GO" id="GO:0005524">
    <property type="term" value="F:ATP binding"/>
    <property type="evidence" value="ECO:0007669"/>
    <property type="project" value="UniProtKB-KW"/>
</dbReference>
<evidence type="ECO:0000256" key="7">
    <source>
        <dbReference type="ARBA" id="ARBA00048037"/>
    </source>
</evidence>
<dbReference type="GO" id="GO:0016979">
    <property type="term" value="F:lipoate-protein ligase activity"/>
    <property type="evidence" value="ECO:0007669"/>
    <property type="project" value="UniProtKB-EC"/>
</dbReference>
<evidence type="ECO:0000256" key="5">
    <source>
        <dbReference type="ARBA" id="ARBA00022741"/>
    </source>
</evidence>
<dbReference type="Proteomes" id="UP000095192">
    <property type="component" value="Unassembled WGS sequence"/>
</dbReference>
<evidence type="ECO:0000313" key="9">
    <source>
        <dbReference type="EMBL" id="OEH77707.1"/>
    </source>
</evidence>
<evidence type="ECO:0000256" key="3">
    <source>
        <dbReference type="ARBA" id="ARBA00012367"/>
    </source>
</evidence>
<evidence type="ECO:0000256" key="6">
    <source>
        <dbReference type="ARBA" id="ARBA00022840"/>
    </source>
</evidence>
<comment type="pathway">
    <text evidence="1">Protein modification; protein lipoylation via exogenous pathway; protein N(6)-(lipoyl)lysine from lipoate: step 2/2.</text>
</comment>
<evidence type="ECO:0000313" key="10">
    <source>
        <dbReference type="Proteomes" id="UP000095192"/>
    </source>
</evidence>
<comment type="catalytic activity">
    <reaction evidence="7">
        <text>L-lysyl-[lipoyl-carrier protein] + (R)-lipoate + ATP = N(6)-[(R)-lipoyl]-L-lysyl-[lipoyl-carrier protein] + AMP + diphosphate + H(+)</text>
        <dbReference type="Rhea" id="RHEA:49288"/>
        <dbReference type="Rhea" id="RHEA-COMP:10500"/>
        <dbReference type="Rhea" id="RHEA-COMP:10502"/>
        <dbReference type="ChEBI" id="CHEBI:15378"/>
        <dbReference type="ChEBI" id="CHEBI:29969"/>
        <dbReference type="ChEBI" id="CHEBI:30616"/>
        <dbReference type="ChEBI" id="CHEBI:33019"/>
        <dbReference type="ChEBI" id="CHEBI:83088"/>
        <dbReference type="ChEBI" id="CHEBI:83099"/>
        <dbReference type="ChEBI" id="CHEBI:456215"/>
        <dbReference type="EC" id="6.3.1.20"/>
    </reaction>
</comment>
<comment type="pathway">
    <text evidence="2">Protein modification; protein lipoylation via exogenous pathway; protein N(6)-(lipoyl)lysine from lipoate: step 1/2.</text>
</comment>
<gene>
    <name evidence="9" type="ORF">cyc_05497</name>
</gene>
<keyword evidence="5" id="KW-0547">Nucleotide-binding</keyword>
<dbReference type="InParanoid" id="A0A1D3D2M8"/>
<sequence>MCEALAASFLRHLGLPKNSVVPQKAEGGGLGAGAAFGVRVEVGLCVEDGTITTCEVYSDALYPDLIQAFSDALSGGWSPTLESLTSDWGEGRGLLE</sequence>
<dbReference type="InterPro" id="IPR019491">
    <property type="entry name" value="Lipoate_protein_ligase_C"/>
</dbReference>
<keyword evidence="6" id="KW-0067">ATP-binding</keyword>
<dbReference type="SUPFAM" id="SSF82649">
    <property type="entry name" value="SufE/NifU"/>
    <property type="match status" value="1"/>
</dbReference>
<dbReference type="EC" id="6.3.1.20" evidence="3"/>
<dbReference type="EMBL" id="JROU02000999">
    <property type="protein sequence ID" value="OEH77707.1"/>
    <property type="molecule type" value="Genomic_DNA"/>
</dbReference>
<comment type="caution">
    <text evidence="9">The sequence shown here is derived from an EMBL/GenBank/DDBJ whole genome shotgun (WGS) entry which is preliminary data.</text>
</comment>
<evidence type="ECO:0000256" key="4">
    <source>
        <dbReference type="ARBA" id="ARBA00022598"/>
    </source>
</evidence>
<feature type="domain" description="Lipoate protein ligase C-terminal" evidence="8">
    <location>
        <begin position="40"/>
        <end position="75"/>
    </location>
</feature>
<keyword evidence="4 9" id="KW-0436">Ligase</keyword>
<organism evidence="9 10">
    <name type="scientific">Cyclospora cayetanensis</name>
    <dbReference type="NCBI Taxonomy" id="88456"/>
    <lineage>
        <taxon>Eukaryota</taxon>
        <taxon>Sar</taxon>
        <taxon>Alveolata</taxon>
        <taxon>Apicomplexa</taxon>
        <taxon>Conoidasida</taxon>
        <taxon>Coccidia</taxon>
        <taxon>Eucoccidiorida</taxon>
        <taxon>Eimeriorina</taxon>
        <taxon>Eimeriidae</taxon>
        <taxon>Cyclospora</taxon>
    </lineage>
</organism>
<evidence type="ECO:0000259" key="8">
    <source>
        <dbReference type="Pfam" id="PF10437"/>
    </source>
</evidence>
<accession>A0A1D3D2M8</accession>
<name>A0A1D3D2M8_9EIME</name>
<dbReference type="UniPathway" id="UPA00537">
    <property type="reaction ID" value="UER00594"/>
</dbReference>
<dbReference type="GO" id="GO:0009249">
    <property type="term" value="P:protein lipoylation"/>
    <property type="evidence" value="ECO:0007669"/>
    <property type="project" value="UniProtKB-ARBA"/>
</dbReference>
<keyword evidence="10" id="KW-1185">Reference proteome</keyword>
<proteinExistence type="predicted"/>
<protein>
    <recommendedName>
        <fullName evidence="3">lipoate--protein ligase</fullName>
        <ecNumber evidence="3">6.3.1.20</ecNumber>
    </recommendedName>
</protein>
<reference evidence="9 10" key="1">
    <citation type="journal article" date="2016" name="BMC Genomics">
        <title>Comparative genomics reveals Cyclospora cayetanensis possesses coccidia-like metabolism and invasion components but unique surface antigens.</title>
        <authorList>
            <person name="Liu S."/>
            <person name="Wang L."/>
            <person name="Zheng H."/>
            <person name="Xu Z."/>
            <person name="Roellig D.M."/>
            <person name="Li N."/>
            <person name="Frace M.A."/>
            <person name="Tang K."/>
            <person name="Arrowood M.J."/>
            <person name="Moss D.M."/>
            <person name="Zhang L."/>
            <person name="Feng Y."/>
            <person name="Xiao L."/>
        </authorList>
    </citation>
    <scope>NUCLEOTIDE SEQUENCE [LARGE SCALE GENOMIC DNA]</scope>
    <source>
        <strain evidence="9 10">CHN_HEN01</strain>
    </source>
</reference>
<dbReference type="AlphaFoldDB" id="A0A1D3D2M8"/>